<reference evidence="3 4" key="1">
    <citation type="submission" date="2023-04" db="EMBL/GenBank/DDBJ databases">
        <title>Funneling lignin-derived compounds into biodiesel using alkali-halophilic Citricoccus sp. P2.</title>
        <authorList>
            <person name="Luo C.-B."/>
        </authorList>
    </citation>
    <scope>NUCLEOTIDE SEQUENCE [LARGE SCALE GENOMIC DNA]</scope>
    <source>
        <strain evidence="3 4">P2</strain>
    </source>
</reference>
<protein>
    <submittedName>
        <fullName evidence="3">Class C sortase</fullName>
    </submittedName>
</protein>
<dbReference type="Gene3D" id="2.40.260.10">
    <property type="entry name" value="Sortase"/>
    <property type="match status" value="1"/>
</dbReference>
<name>A0ABY8H484_9MICC</name>
<proteinExistence type="predicted"/>
<evidence type="ECO:0000256" key="1">
    <source>
        <dbReference type="ARBA" id="ARBA00022801"/>
    </source>
</evidence>
<accession>A0ABY8H484</accession>
<organism evidence="3 4">
    <name type="scientific">Citricoccus muralis</name>
    <dbReference type="NCBI Taxonomy" id="169134"/>
    <lineage>
        <taxon>Bacteria</taxon>
        <taxon>Bacillati</taxon>
        <taxon>Actinomycetota</taxon>
        <taxon>Actinomycetes</taxon>
        <taxon>Micrococcales</taxon>
        <taxon>Micrococcaceae</taxon>
        <taxon>Citricoccus</taxon>
    </lineage>
</organism>
<keyword evidence="2" id="KW-0472">Membrane</keyword>
<evidence type="ECO:0000313" key="3">
    <source>
        <dbReference type="EMBL" id="WFP15950.1"/>
    </source>
</evidence>
<feature type="transmembrane region" description="Helical" evidence="2">
    <location>
        <begin position="274"/>
        <end position="293"/>
    </location>
</feature>
<feature type="transmembrane region" description="Helical" evidence="2">
    <location>
        <begin position="27"/>
        <end position="45"/>
    </location>
</feature>
<dbReference type="CDD" id="cd05827">
    <property type="entry name" value="Sortase_C"/>
    <property type="match status" value="1"/>
</dbReference>
<keyword evidence="2" id="KW-0812">Transmembrane</keyword>
<keyword evidence="2" id="KW-1133">Transmembrane helix</keyword>
<evidence type="ECO:0000313" key="4">
    <source>
        <dbReference type="Proteomes" id="UP001219037"/>
    </source>
</evidence>
<keyword evidence="4" id="KW-1185">Reference proteome</keyword>
<dbReference type="SUPFAM" id="SSF63817">
    <property type="entry name" value="Sortase"/>
    <property type="match status" value="1"/>
</dbReference>
<dbReference type="RefSeq" id="WP_278157124.1">
    <property type="nucleotide sequence ID" value="NZ_CP121252.1"/>
</dbReference>
<dbReference type="Proteomes" id="UP001219037">
    <property type="component" value="Chromosome"/>
</dbReference>
<dbReference type="InterPro" id="IPR042002">
    <property type="entry name" value="Sortase_C"/>
</dbReference>
<keyword evidence="1" id="KW-0378">Hydrolase</keyword>
<dbReference type="InterPro" id="IPR023365">
    <property type="entry name" value="Sortase_dom-sf"/>
</dbReference>
<dbReference type="InterPro" id="IPR005754">
    <property type="entry name" value="Sortase"/>
</dbReference>
<evidence type="ECO:0000256" key="2">
    <source>
        <dbReference type="SAM" id="Phobius"/>
    </source>
</evidence>
<dbReference type="EMBL" id="CP121252">
    <property type="protein sequence ID" value="WFP15950.1"/>
    <property type="molecule type" value="Genomic_DNA"/>
</dbReference>
<dbReference type="NCBIfam" id="TIGR01076">
    <property type="entry name" value="sortase_fam"/>
    <property type="match status" value="1"/>
</dbReference>
<dbReference type="NCBIfam" id="NF033745">
    <property type="entry name" value="class_C_sortase"/>
    <property type="match status" value="1"/>
</dbReference>
<sequence>MTVDTPSRPRHGKAPAAELRAWRPNKLTIIIAVIALVGAGVLLYPSTASWITSYNQSKLIVDYSDQIENVHPSASEQLAMAHRYNEALQAGVNLEANANIAVGDGTLRDESLDYENILSANDQGLMARVKIPAIEVDLPIYHGTSDEILNRGAGHLEGSHLPIGGADTHSVITAHRGLANAEMFTNLDQVEVGDRFTMEVFGEVLTYEVRETKVVQPDDTDTLRPVAGRDLVTLITCTPLGINTHRILVTGERVTPTPIEDVTGAGQAPEIPGFPWWSVIYLTTILVVGVFIWRSGYSDARAAARLTARKSAIAEA</sequence>
<dbReference type="Pfam" id="PF04203">
    <property type="entry name" value="Sortase"/>
    <property type="match status" value="1"/>
</dbReference>
<gene>
    <name evidence="3" type="ORF">P8192_11175</name>
</gene>